<evidence type="ECO:0000313" key="4">
    <source>
        <dbReference type="Proteomes" id="UP001596113"/>
    </source>
</evidence>
<dbReference type="InterPro" id="IPR025150">
    <property type="entry name" value="GH123_cat"/>
</dbReference>
<feature type="domain" description="Glycoside hydrolase 123 catalytic" evidence="1">
    <location>
        <begin position="183"/>
        <end position="522"/>
    </location>
</feature>
<evidence type="ECO:0000259" key="1">
    <source>
        <dbReference type="Pfam" id="PF13320"/>
    </source>
</evidence>
<dbReference type="GO" id="GO:0016787">
    <property type="term" value="F:hydrolase activity"/>
    <property type="evidence" value="ECO:0007669"/>
    <property type="project" value="UniProtKB-KW"/>
</dbReference>
<keyword evidence="3" id="KW-0378">Hydrolase</keyword>
<evidence type="ECO:0000259" key="2">
    <source>
        <dbReference type="Pfam" id="PF22680"/>
    </source>
</evidence>
<protein>
    <submittedName>
        <fullName evidence="3">Glycoside hydrolase domain-containing protein</fullName>
    </submittedName>
</protein>
<dbReference type="EMBL" id="JBHSMI010000067">
    <property type="protein sequence ID" value="MFC5407129.1"/>
    <property type="molecule type" value="Genomic_DNA"/>
</dbReference>
<dbReference type="Pfam" id="PF22680">
    <property type="entry name" value="Glyco_hydro_123_N_2"/>
    <property type="match status" value="1"/>
</dbReference>
<reference evidence="4" key="1">
    <citation type="journal article" date="2019" name="Int. J. Syst. Evol. Microbiol.">
        <title>The Global Catalogue of Microorganisms (GCM) 10K type strain sequencing project: providing services to taxonomists for standard genome sequencing and annotation.</title>
        <authorList>
            <consortium name="The Broad Institute Genomics Platform"/>
            <consortium name="The Broad Institute Genome Sequencing Center for Infectious Disease"/>
            <person name="Wu L."/>
            <person name="Ma J."/>
        </authorList>
    </citation>
    <scope>NUCLEOTIDE SEQUENCE [LARGE SCALE GENOMIC DNA]</scope>
    <source>
        <strain evidence="4">CGMCC 1.18575</strain>
    </source>
</reference>
<accession>A0ABW0I1F6</accession>
<proteinExistence type="predicted"/>
<comment type="caution">
    <text evidence="3">The sequence shown here is derived from an EMBL/GenBank/DDBJ whole genome shotgun (WGS) entry which is preliminary data.</text>
</comment>
<gene>
    <name evidence="3" type="ORF">ACFPOF_30755</name>
</gene>
<dbReference type="Proteomes" id="UP001596113">
    <property type="component" value="Unassembled WGS sequence"/>
</dbReference>
<keyword evidence="4" id="KW-1185">Reference proteome</keyword>
<dbReference type="Pfam" id="PF13320">
    <property type="entry name" value="GH123_cat"/>
    <property type="match status" value="1"/>
</dbReference>
<sequence length="588" mass="67796">MNIYAGLEADSYKHVHGALQKFTVPFDENKTIALTCGKNDRAAVQLLLYSEQEMLVNVNGDCSFYEKGPIDNVRIAVEAPGLQGGTATVNLIGLIEDDDRQLKADILLRQAAIHVEGRRVQPVWIEVAIGKDAKPGIYTPRISVYGQRMFADEQLIRELTFEIRVLDTTLKDVKDYSFNLDLWQHNSNIARKYDVALWTDEHFAIMENYIASLADLGQKALTVIVTEIPWSGQASSYDRIDPANMFEYNIVRTTRLANGEWSFDFSALNRYVELGMKHGITQEIEVFGLINIWVLEDVGFGGVLEDHNDAVRVRYWDESTRSYKYMRRKADFELYVQALQRNFIERGWIDLVRVIADEPADLPVFKARLDALRQMAPSFKYKAAINHSNFIEQQIEGMTDYVPVLNCIAHEFEHIKKLKTEIKGSMNYYVCCGPDFPNTFIRSHLLESRLIPWLAYYMNMDGFLRWNYTVWPNDPLRKISYHAPIFPAGDTNFVYPGKDGKPLLTLRYKLLQKGIRDYEIIRSSVENGGNREQLEQEFKRVFLWEHLSELHPESRKRKEELFSLNDADYEEIITGILARIASAAPAER</sequence>
<name>A0ABW0I1F6_9BACL</name>
<dbReference type="InterPro" id="IPR053850">
    <property type="entry name" value="Glyco_hydro_123_N_2"/>
</dbReference>
<dbReference type="RefSeq" id="WP_378139515.1">
    <property type="nucleotide sequence ID" value="NZ_JBHSMI010000067.1"/>
</dbReference>
<feature type="domain" description="Glycoside hydrolase 123 N-terminal" evidence="2">
    <location>
        <begin position="29"/>
        <end position="144"/>
    </location>
</feature>
<evidence type="ECO:0000313" key="3">
    <source>
        <dbReference type="EMBL" id="MFC5407129.1"/>
    </source>
</evidence>
<organism evidence="3 4">
    <name type="scientific">Cohnella soli</name>
    <dbReference type="NCBI Taxonomy" id="425005"/>
    <lineage>
        <taxon>Bacteria</taxon>
        <taxon>Bacillati</taxon>
        <taxon>Bacillota</taxon>
        <taxon>Bacilli</taxon>
        <taxon>Bacillales</taxon>
        <taxon>Paenibacillaceae</taxon>
        <taxon>Cohnella</taxon>
    </lineage>
</organism>